<dbReference type="Pfam" id="PF23347">
    <property type="entry name" value="TPR_Nup160_C"/>
    <property type="match status" value="1"/>
</dbReference>
<dbReference type="InterPro" id="IPR059141">
    <property type="entry name" value="Beta-prop_Nup120_160"/>
</dbReference>
<dbReference type="Pfam" id="PF23300">
    <property type="entry name" value="HEAT_Nup120"/>
    <property type="match status" value="1"/>
</dbReference>
<gene>
    <name evidence="7" type="ORF">SERLADRAFT_446435</name>
</gene>
<proteinExistence type="predicted"/>
<evidence type="ECO:0000259" key="4">
    <source>
        <dbReference type="Pfam" id="PF11715"/>
    </source>
</evidence>
<dbReference type="KEGG" id="sla:SERLADRAFT_446435"/>
<dbReference type="PANTHER" id="PTHR21286:SF0">
    <property type="entry name" value="NUCLEAR PORE COMPLEX PROTEIN NUP160"/>
    <property type="match status" value="1"/>
</dbReference>
<dbReference type="GO" id="GO:0017056">
    <property type="term" value="F:structural constituent of nuclear pore"/>
    <property type="evidence" value="ECO:0007669"/>
    <property type="project" value="TreeGrafter"/>
</dbReference>
<dbReference type="InterPro" id="IPR056548">
    <property type="entry name" value="HEAT_Nup120"/>
</dbReference>
<evidence type="ECO:0000259" key="6">
    <source>
        <dbReference type="Pfam" id="PF23347"/>
    </source>
</evidence>
<evidence type="ECO:0008006" key="8">
    <source>
        <dbReference type="Google" id="ProtNLM"/>
    </source>
</evidence>
<evidence type="ECO:0000256" key="3">
    <source>
        <dbReference type="ARBA" id="ARBA00023242"/>
    </source>
</evidence>
<dbReference type="InterPro" id="IPR021717">
    <property type="entry name" value="Nucleoporin_Nup160"/>
</dbReference>
<organism>
    <name type="scientific">Serpula lacrymans var. lacrymans (strain S7.9)</name>
    <name type="common">Dry rot fungus</name>
    <dbReference type="NCBI Taxonomy" id="578457"/>
    <lineage>
        <taxon>Eukaryota</taxon>
        <taxon>Fungi</taxon>
        <taxon>Dikarya</taxon>
        <taxon>Basidiomycota</taxon>
        <taxon>Agaricomycotina</taxon>
        <taxon>Agaricomycetes</taxon>
        <taxon>Agaricomycetidae</taxon>
        <taxon>Boletales</taxon>
        <taxon>Coniophorineae</taxon>
        <taxon>Serpulaceae</taxon>
        <taxon>Serpula</taxon>
    </lineage>
</organism>
<feature type="domain" description="Nucleoporin nup120-like HEAT repeat" evidence="5">
    <location>
        <begin position="818"/>
        <end position="982"/>
    </location>
</feature>
<feature type="domain" description="NUP160 C-terminal TPR" evidence="6">
    <location>
        <begin position="1124"/>
        <end position="1373"/>
    </location>
</feature>
<dbReference type="RefSeq" id="XP_007315298.1">
    <property type="nucleotide sequence ID" value="XM_007315236.1"/>
</dbReference>
<dbReference type="Proteomes" id="UP000008064">
    <property type="component" value="Unassembled WGS sequence"/>
</dbReference>
<accession>F8NPJ7</accession>
<dbReference type="InterPro" id="IPR056536">
    <property type="entry name" value="TPR_NUP160_C"/>
</dbReference>
<evidence type="ECO:0000313" key="7">
    <source>
        <dbReference type="EMBL" id="EGO27207.1"/>
    </source>
</evidence>
<evidence type="ECO:0000256" key="2">
    <source>
        <dbReference type="ARBA" id="ARBA00022448"/>
    </source>
</evidence>
<name>F8NPJ7_SERL9</name>
<protein>
    <recommendedName>
        <fullName evidence="8">Nuclear pore complex protein Nup160</fullName>
    </recommendedName>
</protein>
<comment type="subcellular location">
    <subcellularLocation>
        <location evidence="1">Nucleus</location>
    </subcellularLocation>
</comment>
<dbReference type="EMBL" id="GL945431">
    <property type="protein sequence ID" value="EGO27207.1"/>
    <property type="molecule type" value="Genomic_DNA"/>
</dbReference>
<dbReference type="GeneID" id="18816283"/>
<dbReference type="PANTHER" id="PTHR21286">
    <property type="entry name" value="NUCLEAR PORE COMPLEX PROTEIN NUP160"/>
    <property type="match status" value="1"/>
</dbReference>
<evidence type="ECO:0000256" key="1">
    <source>
        <dbReference type="ARBA" id="ARBA00004123"/>
    </source>
</evidence>
<dbReference type="Pfam" id="PF11715">
    <property type="entry name" value="Beta-prop_Nup120_160"/>
    <property type="match status" value="1"/>
</dbReference>
<dbReference type="HOGENOM" id="CLU_002799_0_0_1"/>
<evidence type="ECO:0000259" key="5">
    <source>
        <dbReference type="Pfam" id="PF23300"/>
    </source>
</evidence>
<dbReference type="GO" id="GO:0005643">
    <property type="term" value="C:nuclear pore"/>
    <property type="evidence" value="ECO:0007669"/>
    <property type="project" value="UniProtKB-ARBA"/>
</dbReference>
<sequence length="1373" mass="153290">MDTSIIVSTQLSSLFSSSQVTSIPLQTSRRNTPLSPALKDSDAPAEHASYVSLTHISHVGTVLLRVLHGGLIIEIVSLSAQVPPIRFVFPAPVLPTPAIFTWDENELHILAVTERGSLYRLVLPTSNPSRLWHDQVSKNWCREYLIKNVQESVMGIVQAQGPHCVAIGFNSGGLLRIETERVGDDNNDDLWTESLFNPGSFFGSLTAYLPSLHSGSSSGSEIISITSHPQPTDLGHIWTLSRDRTLRLWTAKGGCVAAKALSSPGRASSPAPGSNPVKSHVLLEADPRILIRIFSTASLEDSIYVLAFTPTPSAPHSGGFFQLFDSSNEYMREIQTIECSSNSVHCYLQDFIVVSGVLYTLWDRQGSSMTEQTAMPSIDKVKQAPYEPNWKSASYAQEVELTPAYLDELLLSPGSLTGRFLEAILRPGMFSALTLRTAIDQYTDACMSLPGQPPSPLLTTYGTIAENIAAVVGCTVNLLQDPQTGALQHERYWNALKRDWEGFIARCREIERSARWPLALGMGEQKDEVIILERERIGTLVKEDLPLRIYRHISSNLPVEPHFALLDVLWTLRNKLGPQALLNLESRVTDIIHQEIAFPFIDIIQDQAQRSNFQDDLDEGLESWIIGRLQSIEDIDRDARVILDLVAGFDQEVKREEDEVELLLPPVHSDWSTASTAEYVSITLHARYDMCFAVVILLFFLAEDLGQWDPSLLEEVFAVFRGLAMLRAAARQPVADISERKIATEDSLTADDVITRMSNMQVSRTHSRLAPTHSLIHCLLSQHNETGDLPGAAHRFLDSTGLLQSTSPTHVTKFEVLFCERLRLLGYYEVAREMLSWLPRTPGVVYVQARLWINLGRVDDAAYLMEKMAGSFGDNSGLSFEDDESLAAVLPGAVLFDSEFTFYLHATSLFKSAALTYHEISFARLALATSPPHVDTAELWYTIIRGYTELGRFEDAYSSIVTTPHGSLKRECVSHVVYRMCEENSVEKLMSFNFAGLAAEVEDALAFKARNTDPRICPFYSRILYAWYTSRGDHRNAARTIYQRARKLQDLAANPADFVALSEEQIEGYLLAMNSLSLLDQKGAWFVIPASPENGSESRKRRKLSTNIPASSFNVDKPDSEIVELNDIQYDHAFLSARLNVIRREPSLISAAEGLLSPASIVLRLGQAGQFSVALATARSLRVDMSDLFSILTNQCLRLSRNPDSVMQEDTSDWLLTDNVSSWPGSPADRGWRFLRQSLERHDSAETDYSYSKATLETILVFDRTTAPPPWLIHMLEDHHPEYLIRSSLRFEIFEGALEQTLSLVRKSDARLARDPPKTASSTWLPYTLIDQVLIAAASQNDLSSRGQALQRELQKEISNRVKRMQKANQSLI</sequence>
<reference evidence="7" key="1">
    <citation type="submission" date="2011-04" db="EMBL/GenBank/DDBJ databases">
        <title>Evolution of plant cell wall degrading machinery underlies the functional diversity of forest fungi.</title>
        <authorList>
            <consortium name="US DOE Joint Genome Institute (JGI-PGF)"/>
            <person name="Eastwood D.C."/>
            <person name="Floudas D."/>
            <person name="Binder M."/>
            <person name="Majcherczyk A."/>
            <person name="Schneider P."/>
            <person name="Aerts A."/>
            <person name="Asiegbu F.O."/>
            <person name="Baker S.E."/>
            <person name="Barry K."/>
            <person name="Bendiksby M."/>
            <person name="Blumentritt M."/>
            <person name="Coutinho P.M."/>
            <person name="Cullen D."/>
            <person name="Cullen D."/>
            <person name="Gathman A."/>
            <person name="Goodell B."/>
            <person name="Henrissat B."/>
            <person name="Ihrmark K."/>
            <person name="Kauserud H."/>
            <person name="Kohler A."/>
            <person name="LaButti K."/>
            <person name="Lapidus A."/>
            <person name="Lavin J.L."/>
            <person name="Lee Y.-H."/>
            <person name="Lindquist E."/>
            <person name="Lilly W."/>
            <person name="Lucas S."/>
            <person name="Morin E."/>
            <person name="Murat C."/>
            <person name="Oguiza J.A."/>
            <person name="Park J."/>
            <person name="Pisabarro A.G."/>
            <person name="Riley R."/>
            <person name="Rosling A."/>
            <person name="Salamov A."/>
            <person name="Schmidt O."/>
            <person name="Schmutz J."/>
            <person name="Skrede I."/>
            <person name="Stenlid J."/>
            <person name="Wiebenga A."/>
            <person name="Xie X."/>
            <person name="Kues U."/>
            <person name="Hibbett D.S."/>
            <person name="Hoffmeister D."/>
            <person name="Hogberg N."/>
            <person name="Martin F."/>
            <person name="Grigoriev I.V."/>
            <person name="Watkinson S.C."/>
        </authorList>
    </citation>
    <scope>NUCLEOTIDE SEQUENCE</scope>
    <source>
        <strain evidence="7">S7.9</strain>
    </source>
</reference>
<keyword evidence="3" id="KW-0539">Nucleus</keyword>
<keyword evidence="2" id="KW-0813">Transport</keyword>
<feature type="domain" description="Nucleoporin Nup120/160 beta-propeller" evidence="4">
    <location>
        <begin position="62"/>
        <end position="540"/>
    </location>
</feature>
<dbReference type="OrthoDB" id="67716at2759"/>